<dbReference type="SUPFAM" id="SSF53187">
    <property type="entry name" value="Zn-dependent exopeptidases"/>
    <property type="match status" value="1"/>
</dbReference>
<evidence type="ECO:0000256" key="1">
    <source>
        <dbReference type="ARBA" id="ARBA00022723"/>
    </source>
</evidence>
<feature type="active site" evidence="3">
    <location>
        <position position="93"/>
    </location>
</feature>
<dbReference type="GO" id="GO:0004180">
    <property type="term" value="F:carboxypeptidase activity"/>
    <property type="evidence" value="ECO:0007669"/>
    <property type="project" value="UniProtKB-KW"/>
</dbReference>
<dbReference type="Proteomes" id="UP000018850">
    <property type="component" value="Unassembled WGS sequence"/>
</dbReference>
<name>W2USW8_9FLAO</name>
<proteinExistence type="predicted"/>
<dbReference type="GO" id="GO:0046872">
    <property type="term" value="F:metal ion binding"/>
    <property type="evidence" value="ECO:0007669"/>
    <property type="project" value="UniProtKB-KW"/>
</dbReference>
<dbReference type="Gene3D" id="3.40.630.10">
    <property type="entry name" value="Zn peptidases"/>
    <property type="match status" value="1"/>
</dbReference>
<reference evidence="6" key="1">
    <citation type="submission" date="2013-11" db="EMBL/GenBank/DDBJ databases">
        <title>Draft genome sequence from a member of Zhouia, isolated tidal flat.</title>
        <authorList>
            <person name="Jin H."/>
            <person name="Jeon C.O."/>
        </authorList>
    </citation>
    <scope>NUCLEOTIDE SEQUENCE [LARGE SCALE GENOMIC DNA]</scope>
    <source>
        <strain evidence="6">AD3</strain>
    </source>
</reference>
<evidence type="ECO:0000313" key="5">
    <source>
        <dbReference type="EMBL" id="ETN96412.1"/>
    </source>
</evidence>
<dbReference type="CDD" id="cd03885">
    <property type="entry name" value="M20_CPDG2"/>
    <property type="match status" value="1"/>
</dbReference>
<evidence type="ECO:0000259" key="4">
    <source>
        <dbReference type="Pfam" id="PF07687"/>
    </source>
</evidence>
<keyword evidence="5" id="KW-0121">Carboxypeptidase</keyword>
<dbReference type="InterPro" id="IPR050072">
    <property type="entry name" value="Peptidase_M20A"/>
</dbReference>
<dbReference type="Pfam" id="PF07687">
    <property type="entry name" value="M20_dimer"/>
    <property type="match status" value="1"/>
</dbReference>
<feature type="active site" description="Proton acceptor" evidence="3">
    <location>
        <position position="154"/>
    </location>
</feature>
<accession>W2USW8</accession>
<dbReference type="eggNOG" id="COG0624">
    <property type="taxonomic scope" value="Bacteria"/>
</dbReference>
<reference evidence="5 6" key="2">
    <citation type="journal article" date="2016" name="Genome Announc.">
        <title>Draft Genome Sequence of Zhouia amylolytica AD3, Isolated from Tidal Flat Sediment.</title>
        <authorList>
            <person name="Jia B."/>
            <person name="Jin H.M."/>
            <person name="Lee H.J."/>
            <person name="Jeon C.O."/>
        </authorList>
    </citation>
    <scope>NUCLEOTIDE SEQUENCE [LARGE SCALE GENOMIC DNA]</scope>
    <source>
        <strain evidence="5 6">AD3</strain>
    </source>
</reference>
<keyword evidence="1" id="KW-0479">Metal-binding</keyword>
<dbReference type="EMBL" id="AYXY01000009">
    <property type="protein sequence ID" value="ETN96412.1"/>
    <property type="molecule type" value="Genomic_DNA"/>
</dbReference>
<protein>
    <submittedName>
        <fullName evidence="5">Carboxypeptidase G2</fullName>
    </submittedName>
</protein>
<dbReference type="Gene3D" id="3.30.70.360">
    <property type="match status" value="1"/>
</dbReference>
<dbReference type="InterPro" id="IPR036264">
    <property type="entry name" value="Bact_exopeptidase_dim_dom"/>
</dbReference>
<dbReference type="PIRSF" id="PIRSF037238">
    <property type="entry name" value="Carboxypeptidase_G2"/>
    <property type="match status" value="1"/>
</dbReference>
<evidence type="ECO:0000313" key="6">
    <source>
        <dbReference type="Proteomes" id="UP000018850"/>
    </source>
</evidence>
<sequence>MNSVNQIVAEIKTFLDSKQEEALSYLKLLVKTESPTGSKPAIDKIMELLRQELEALDYYTFRNPGNKSGGYLFARPKQRKKNIPIQLLIGHCDTVWGLNTIKSMPMTDTREKLSGPGVYDMKAGLTQIIFAIKALHHLKLTPSVTPVILINSDEETGSKESTSIIKKLAIIADRAYILEPPLGLQGKLKTARKGIGRFTLTVKGKAAHAGLEPEKGVNAIVELSHQIQKLYAMNDAEKGITVNVGTITGGISPNVVAPESTAVIDVRVLNQKDGKFISDKIHSLKPTIPDTTLEIHGKIGRQPMEKTKRNETLWNLAFSKAKLMNMNLEDATAGGGSDGNTTSLYTATLDGLGTTGDGAHAQHEFILKEKMMERTLLLTLLILDKPLNLKPLQR</sequence>
<gene>
    <name evidence="5" type="ORF">P278_06800</name>
</gene>
<dbReference type="InterPro" id="IPR017150">
    <property type="entry name" value="Pept_M20_glutamate_carboxypep"/>
</dbReference>
<dbReference type="PATRIC" id="fig|1286632.3.peg.678"/>
<keyword evidence="5" id="KW-0645">Protease</keyword>
<comment type="caution">
    <text evidence="5">The sequence shown here is derived from an EMBL/GenBank/DDBJ whole genome shotgun (WGS) entry which is preliminary data.</text>
</comment>
<keyword evidence="2" id="KW-0378">Hydrolase</keyword>
<dbReference type="Pfam" id="PF01546">
    <property type="entry name" value="Peptidase_M20"/>
    <property type="match status" value="1"/>
</dbReference>
<feature type="domain" description="Peptidase M20 dimerisation" evidence="4">
    <location>
        <begin position="190"/>
        <end position="283"/>
    </location>
</feature>
<dbReference type="InterPro" id="IPR002933">
    <property type="entry name" value="Peptidase_M20"/>
</dbReference>
<keyword evidence="6" id="KW-1185">Reference proteome</keyword>
<dbReference type="AlphaFoldDB" id="W2USW8"/>
<organism evidence="5 6">
    <name type="scientific">Zhouia amylolytica AD3</name>
    <dbReference type="NCBI Taxonomy" id="1286632"/>
    <lineage>
        <taxon>Bacteria</taxon>
        <taxon>Pseudomonadati</taxon>
        <taxon>Bacteroidota</taxon>
        <taxon>Flavobacteriia</taxon>
        <taxon>Flavobacteriales</taxon>
        <taxon>Flavobacteriaceae</taxon>
        <taxon>Zhouia</taxon>
    </lineage>
</organism>
<dbReference type="InterPro" id="IPR011650">
    <property type="entry name" value="Peptidase_M20_dimer"/>
</dbReference>
<evidence type="ECO:0000256" key="3">
    <source>
        <dbReference type="PIRSR" id="PIRSR037238-1"/>
    </source>
</evidence>
<dbReference type="PANTHER" id="PTHR43808:SF9">
    <property type="entry name" value="BLL0789 PROTEIN"/>
    <property type="match status" value="1"/>
</dbReference>
<dbReference type="STRING" id="376730.SAMN04487906_1777"/>
<dbReference type="PANTHER" id="PTHR43808">
    <property type="entry name" value="ACETYLORNITHINE DEACETYLASE"/>
    <property type="match status" value="1"/>
</dbReference>
<evidence type="ECO:0000256" key="2">
    <source>
        <dbReference type="ARBA" id="ARBA00022801"/>
    </source>
</evidence>
<dbReference type="SUPFAM" id="SSF55031">
    <property type="entry name" value="Bacterial exopeptidase dimerisation domain"/>
    <property type="match status" value="1"/>
</dbReference>
<dbReference type="RefSeq" id="WP_038262396.1">
    <property type="nucleotide sequence ID" value="NZ_AYXY01000009.1"/>
</dbReference>